<evidence type="ECO:0000256" key="5">
    <source>
        <dbReference type="SAM" id="Phobius"/>
    </source>
</evidence>
<comment type="caution">
    <text evidence="7">The sequence shown here is derived from an EMBL/GenBank/DDBJ whole genome shotgun (WGS) entry which is preliminary data.</text>
</comment>
<protein>
    <submittedName>
        <fullName evidence="7">15-cis-zeta-carotene isomerase, chloroplastic</fullName>
    </submittedName>
</protein>
<dbReference type="InterPro" id="IPR009915">
    <property type="entry name" value="NnrU_dom"/>
</dbReference>
<evidence type="ECO:0000256" key="1">
    <source>
        <dbReference type="ARBA" id="ARBA00004141"/>
    </source>
</evidence>
<keyword evidence="4 5" id="KW-0472">Membrane</keyword>
<sequence>MWCLAHTIWIGNSVAVATSLGLIGHHLFGAWNGDRRLRIRYGEAFDIVKSRTSVLPFAAILDGYKTLRESAHGIFEKLRVVLGRPRGGSGFFDVADLGGVA</sequence>
<reference evidence="7" key="1">
    <citation type="journal article" date="2022" name="Int. J. Mol. Sci.">
        <title>Draft Genome of Tanacetum Coccineum: Genomic Comparison of Closely Related Tanacetum-Family Plants.</title>
        <authorList>
            <person name="Yamashiro T."/>
            <person name="Shiraishi A."/>
            <person name="Nakayama K."/>
            <person name="Satake H."/>
        </authorList>
    </citation>
    <scope>NUCLEOTIDE SEQUENCE</scope>
</reference>
<dbReference type="Proteomes" id="UP001151760">
    <property type="component" value="Unassembled WGS sequence"/>
</dbReference>
<dbReference type="PANTHER" id="PTHR35988:SF2">
    <property type="entry name" value="15-CIS-ZETA-CAROTENE ISOMERASE, CHLOROPLASTIC"/>
    <property type="match status" value="1"/>
</dbReference>
<reference evidence="7" key="2">
    <citation type="submission" date="2022-01" db="EMBL/GenBank/DDBJ databases">
        <authorList>
            <person name="Yamashiro T."/>
            <person name="Shiraishi A."/>
            <person name="Satake H."/>
            <person name="Nakayama K."/>
        </authorList>
    </citation>
    <scope>NUCLEOTIDE SEQUENCE</scope>
</reference>
<evidence type="ECO:0000256" key="4">
    <source>
        <dbReference type="ARBA" id="ARBA00023136"/>
    </source>
</evidence>
<organism evidence="7 8">
    <name type="scientific">Tanacetum coccineum</name>
    <dbReference type="NCBI Taxonomy" id="301880"/>
    <lineage>
        <taxon>Eukaryota</taxon>
        <taxon>Viridiplantae</taxon>
        <taxon>Streptophyta</taxon>
        <taxon>Embryophyta</taxon>
        <taxon>Tracheophyta</taxon>
        <taxon>Spermatophyta</taxon>
        <taxon>Magnoliopsida</taxon>
        <taxon>eudicotyledons</taxon>
        <taxon>Gunneridae</taxon>
        <taxon>Pentapetalae</taxon>
        <taxon>asterids</taxon>
        <taxon>campanulids</taxon>
        <taxon>Asterales</taxon>
        <taxon>Asteraceae</taxon>
        <taxon>Asteroideae</taxon>
        <taxon>Anthemideae</taxon>
        <taxon>Anthemidinae</taxon>
        <taxon>Tanacetum</taxon>
    </lineage>
</organism>
<dbReference type="GO" id="GO:0016853">
    <property type="term" value="F:isomerase activity"/>
    <property type="evidence" value="ECO:0007669"/>
    <property type="project" value="UniProtKB-KW"/>
</dbReference>
<evidence type="ECO:0000313" key="8">
    <source>
        <dbReference type="Proteomes" id="UP001151760"/>
    </source>
</evidence>
<name>A0ABQ5AUI8_9ASTR</name>
<evidence type="ECO:0000256" key="2">
    <source>
        <dbReference type="ARBA" id="ARBA00022692"/>
    </source>
</evidence>
<keyword evidence="8" id="KW-1185">Reference proteome</keyword>
<gene>
    <name evidence="7" type="ORF">Tco_0840768</name>
</gene>
<accession>A0ABQ5AUI8</accession>
<keyword evidence="7" id="KW-0413">Isomerase</keyword>
<feature type="transmembrane region" description="Helical" evidence="5">
    <location>
        <begin position="6"/>
        <end position="28"/>
    </location>
</feature>
<keyword evidence="3 5" id="KW-1133">Transmembrane helix</keyword>
<feature type="domain" description="NnrU" evidence="6">
    <location>
        <begin position="1"/>
        <end position="62"/>
    </location>
</feature>
<evidence type="ECO:0000313" key="7">
    <source>
        <dbReference type="EMBL" id="GJT06306.1"/>
    </source>
</evidence>
<evidence type="ECO:0000256" key="3">
    <source>
        <dbReference type="ARBA" id="ARBA00022989"/>
    </source>
</evidence>
<dbReference type="PANTHER" id="PTHR35988">
    <property type="entry name" value="15-CIS-ZETA-CAROTENE ISOMERASE, CHLOROPLASTIC"/>
    <property type="match status" value="1"/>
</dbReference>
<evidence type="ECO:0000259" key="6">
    <source>
        <dbReference type="Pfam" id="PF07298"/>
    </source>
</evidence>
<proteinExistence type="predicted"/>
<dbReference type="Pfam" id="PF07298">
    <property type="entry name" value="NnrU"/>
    <property type="match status" value="1"/>
</dbReference>
<keyword evidence="2 5" id="KW-0812">Transmembrane</keyword>
<comment type="subcellular location">
    <subcellularLocation>
        <location evidence="1">Membrane</location>
        <topology evidence="1">Multi-pass membrane protein</topology>
    </subcellularLocation>
</comment>
<dbReference type="EMBL" id="BQNB010012657">
    <property type="protein sequence ID" value="GJT06306.1"/>
    <property type="molecule type" value="Genomic_DNA"/>
</dbReference>